<proteinExistence type="predicted"/>
<evidence type="ECO:0000313" key="2">
    <source>
        <dbReference type="Proteomes" id="UP001157502"/>
    </source>
</evidence>
<name>A0ACC2G664_DALPE</name>
<reference evidence="1" key="1">
    <citation type="submission" date="2021-05" db="EMBL/GenBank/DDBJ databases">
        <authorList>
            <person name="Pan Q."/>
            <person name="Jouanno E."/>
            <person name="Zahm M."/>
            <person name="Klopp C."/>
            <person name="Cabau C."/>
            <person name="Louis A."/>
            <person name="Berthelot C."/>
            <person name="Parey E."/>
            <person name="Roest Crollius H."/>
            <person name="Montfort J."/>
            <person name="Robinson-Rechavi M."/>
            <person name="Bouchez O."/>
            <person name="Lampietro C."/>
            <person name="Lopez Roques C."/>
            <person name="Donnadieu C."/>
            <person name="Postlethwait J."/>
            <person name="Bobe J."/>
            <person name="Dillon D."/>
            <person name="Chandos A."/>
            <person name="von Hippel F."/>
            <person name="Guiguen Y."/>
        </authorList>
    </citation>
    <scope>NUCLEOTIDE SEQUENCE</scope>
    <source>
        <strain evidence="1">YG-Jan2019</strain>
    </source>
</reference>
<sequence length="99" mass="10907">MFFSCFLALNSSAQAGQGLIEAQARKLAYKDCVWAGKEAPGQADRLFIGIQSPWTSIHTTSWTFTSLDYKKDTHFLEGVQKSESLTQPLPPHLAATFNG</sequence>
<keyword evidence="2" id="KW-1185">Reference proteome</keyword>
<dbReference type="EMBL" id="CM055744">
    <property type="protein sequence ID" value="KAJ7999248.1"/>
    <property type="molecule type" value="Genomic_DNA"/>
</dbReference>
<organism evidence="1 2">
    <name type="scientific">Dallia pectoralis</name>
    <name type="common">Alaska blackfish</name>
    <dbReference type="NCBI Taxonomy" id="75939"/>
    <lineage>
        <taxon>Eukaryota</taxon>
        <taxon>Metazoa</taxon>
        <taxon>Chordata</taxon>
        <taxon>Craniata</taxon>
        <taxon>Vertebrata</taxon>
        <taxon>Euteleostomi</taxon>
        <taxon>Actinopterygii</taxon>
        <taxon>Neopterygii</taxon>
        <taxon>Teleostei</taxon>
        <taxon>Protacanthopterygii</taxon>
        <taxon>Esociformes</taxon>
        <taxon>Umbridae</taxon>
        <taxon>Dallia</taxon>
    </lineage>
</organism>
<evidence type="ECO:0000313" key="1">
    <source>
        <dbReference type="EMBL" id="KAJ7999248.1"/>
    </source>
</evidence>
<accession>A0ACC2G664</accession>
<comment type="caution">
    <text evidence="1">The sequence shown here is derived from an EMBL/GenBank/DDBJ whole genome shotgun (WGS) entry which is preliminary data.</text>
</comment>
<dbReference type="Proteomes" id="UP001157502">
    <property type="component" value="Chromosome 17"/>
</dbReference>
<gene>
    <name evidence="1" type="ORF">DPEC_G00213470</name>
</gene>
<protein>
    <submittedName>
        <fullName evidence="1">Uncharacterized protein</fullName>
    </submittedName>
</protein>